<feature type="repeat" description="TPR" evidence="3">
    <location>
        <begin position="671"/>
        <end position="704"/>
    </location>
</feature>
<dbReference type="GO" id="GO:0055087">
    <property type="term" value="C:Ski complex"/>
    <property type="evidence" value="ECO:0007669"/>
    <property type="project" value="InterPro"/>
</dbReference>
<dbReference type="Gene3D" id="1.25.40.10">
    <property type="entry name" value="Tetratricopeptide repeat domain"/>
    <property type="match status" value="4"/>
</dbReference>
<sequence length="1389" mass="153871">MAAKAGLKAAKTALDNQQYDRAIEEAQSVLSSDPQNHFAKLFLGRALEKQGKLDDAAQTYRSAANAKPDDSQAWQGLCSVYEALAQNSKNLDEYLEAAVKLAEFFAAADDKHRCQTTIDKLVAVTKQHGSKAQIKNVYRVLLPGSTIYDFLEGRLPHPANTYVRLSEITEAEEEQRIKKEINNRRTRIGSKVGQVTLEVKREVFGSSDLETLYQNVIDWSNDDGVRRQYEEKLLQRAYDVLVVLPMEQKSSKLNQVLDLAEGMVIIHHPFLMAWDLVLETRDVEDLRELDANILREYIELFPESGLGKTLRGWINCELSPFPPPPKAEGDDAKEAEQLSPEDRLLLLTDGLSDAESSPLGHRLVSEYFLHLEEHQNAVDTARAGMKAVQNESNRLSMSFQNTIDALNSVLGTTLVHYQAPRNHAEARRLFEDILQRKPKFTPALIGLGLIFEEIEDYQDAIDFFERALAEDKGKVRVGTELAWCRALSSDYQQAMKELEDFLQLIKADDPRTRDLRAQTLYRIGICMWETDTSKTARKDRNGAYSRFLAAIKTNVNFAPAYTSLGLYYAEYAKDRKRARQCFQKAFELSTAEVEAAQRLARSFADQGDWDIVEVIAQRVVDSGRARPPPGSKKKGISWPYSALGVVHMNKQEYQQAIVSFLAALRISPDDYQSYVGLGESYHNSGRYNSALRTFNYALDPHDGVEMKVTGETWFAKYMLANVRRELGDFGEAAEGLRSVLHERPSEFGVLMSLMQTYIEHAARCVETGMFGQAVDNAKDAIVTAGKIVQDNPSAFNLWKAVGDACSTFSFIQSGTTRFPIEEVRQLLRTSATAETYDPLSEADGVSLDDLDEKNGTILQKPLVAALLSCKRAIHSTSHDIHAQAVAWYNLGWAEQRVYACHDAKVGKRHLTAAVKCFKRAIELEAGNYEFWNALGVVTTTLNPKVAQHAFVRSLHLNELNAKVWVNLGVLYLLQNDNELAHQAFSRAQSTDPDYAHAWLGEGLIALQVGNTQEALNHFTHAFEISDSASFLVKRQYAVSSFDHLLGSPSASNDRTKLIQPIFALEQLRAQLPEDLPFRHLAALYLERVGNHIAAIETLTELCSTAEAEYEASESLASLARFALAKSDLSRNQLAASSFSGASENAETALDLSSDADSSGLDTEARGKLRLSAHLTAGLAQYNLQQIAESISMFKAALLESENDPDVVCSLVKVLWAEGGKEEKSVARDQLFECVERYPQHVGAVALLGTIAALEDDQDTCLAVRDDLLSIRTKDDISRLDLDGVENLLSALASLVGDGDEATEARAAIMLKPDHPQAWARLAEASGEPYAAEMVLKTASASVPPHGSMEAFELARAHAGVGTVGDAQRAVFLAPWEAGGWKAMKEALDG</sequence>
<evidence type="ECO:0000256" key="2">
    <source>
        <dbReference type="ARBA" id="ARBA00022803"/>
    </source>
</evidence>
<dbReference type="InterPro" id="IPR011990">
    <property type="entry name" value="TPR-like_helical_dom_sf"/>
</dbReference>
<accession>A0AAI8YY80</accession>
<dbReference type="InterPro" id="IPR019734">
    <property type="entry name" value="TPR_rpt"/>
</dbReference>
<feature type="repeat" description="TPR" evidence="3">
    <location>
        <begin position="995"/>
        <end position="1028"/>
    </location>
</feature>
<dbReference type="SUPFAM" id="SSF81901">
    <property type="entry name" value="HCP-like"/>
    <property type="match status" value="1"/>
</dbReference>
<comment type="caution">
    <text evidence="4">The sequence shown here is derived from an EMBL/GenBank/DDBJ whole genome shotgun (WGS) entry which is preliminary data.</text>
</comment>
<dbReference type="InterPro" id="IPR040962">
    <property type="entry name" value="TPR_22"/>
</dbReference>
<proteinExistence type="predicted"/>
<reference evidence="4" key="1">
    <citation type="submission" date="2023-11" db="EMBL/GenBank/DDBJ databases">
        <authorList>
            <person name="Alioto T."/>
            <person name="Alioto T."/>
            <person name="Gomez Garrido J."/>
        </authorList>
    </citation>
    <scope>NUCLEOTIDE SEQUENCE</scope>
</reference>
<dbReference type="Pfam" id="PF18833">
    <property type="entry name" value="TPR_22"/>
    <property type="match status" value="1"/>
</dbReference>
<protein>
    <submittedName>
        <fullName evidence="4">Superkiller 3</fullName>
    </submittedName>
</protein>
<feature type="repeat" description="TPR" evidence="3">
    <location>
        <begin position="637"/>
        <end position="670"/>
    </location>
</feature>
<dbReference type="PROSITE" id="PS50005">
    <property type="entry name" value="TPR"/>
    <property type="match status" value="6"/>
</dbReference>
<keyword evidence="2 3" id="KW-0802">TPR repeat</keyword>
<dbReference type="EMBL" id="CAVMBE010000022">
    <property type="protein sequence ID" value="CAK4001289.1"/>
    <property type="molecule type" value="Genomic_DNA"/>
</dbReference>
<dbReference type="Proteomes" id="UP001296104">
    <property type="component" value="Unassembled WGS sequence"/>
</dbReference>
<feature type="repeat" description="TPR" evidence="3">
    <location>
        <begin position="441"/>
        <end position="474"/>
    </location>
</feature>
<dbReference type="Pfam" id="PF13432">
    <property type="entry name" value="TPR_16"/>
    <property type="match status" value="4"/>
</dbReference>
<evidence type="ECO:0000313" key="4">
    <source>
        <dbReference type="EMBL" id="CAK4001289.1"/>
    </source>
</evidence>
<organism evidence="4 5">
    <name type="scientific">Lecanosticta acicola</name>
    <dbReference type="NCBI Taxonomy" id="111012"/>
    <lineage>
        <taxon>Eukaryota</taxon>
        <taxon>Fungi</taxon>
        <taxon>Dikarya</taxon>
        <taxon>Ascomycota</taxon>
        <taxon>Pezizomycotina</taxon>
        <taxon>Dothideomycetes</taxon>
        <taxon>Dothideomycetidae</taxon>
        <taxon>Mycosphaerellales</taxon>
        <taxon>Mycosphaerellaceae</taxon>
        <taxon>Lecanosticta</taxon>
    </lineage>
</organism>
<evidence type="ECO:0000256" key="1">
    <source>
        <dbReference type="ARBA" id="ARBA00022737"/>
    </source>
</evidence>
<dbReference type="SMART" id="SM00028">
    <property type="entry name" value="TPR"/>
    <property type="match status" value="11"/>
</dbReference>
<name>A0AAI8YY80_9PEZI</name>
<gene>
    <name evidence="4" type="ORF">LECACI_7A004184</name>
</gene>
<keyword evidence="5" id="KW-1185">Reference proteome</keyword>
<evidence type="ECO:0000313" key="5">
    <source>
        <dbReference type="Proteomes" id="UP001296104"/>
    </source>
</evidence>
<dbReference type="GO" id="GO:0006401">
    <property type="term" value="P:RNA catabolic process"/>
    <property type="evidence" value="ECO:0007669"/>
    <property type="project" value="InterPro"/>
</dbReference>
<feature type="repeat" description="TPR" evidence="3">
    <location>
        <begin position="37"/>
        <end position="70"/>
    </location>
</feature>
<dbReference type="PANTHER" id="PTHR15704">
    <property type="entry name" value="SUPERKILLER 3 PROTEIN-RELATED"/>
    <property type="match status" value="1"/>
</dbReference>
<dbReference type="SUPFAM" id="SSF48452">
    <property type="entry name" value="TPR-like"/>
    <property type="match status" value="3"/>
</dbReference>
<dbReference type="InterPro" id="IPR039226">
    <property type="entry name" value="Ski3/TTC37"/>
</dbReference>
<evidence type="ECO:0000256" key="3">
    <source>
        <dbReference type="PROSITE-ProRule" id="PRU00339"/>
    </source>
</evidence>
<dbReference type="PANTHER" id="PTHR15704:SF7">
    <property type="entry name" value="SUPERKILLER COMPLEX PROTEIN 3"/>
    <property type="match status" value="1"/>
</dbReference>
<keyword evidence="1" id="KW-0677">Repeat</keyword>
<feature type="repeat" description="TPR" evidence="3">
    <location>
        <begin position="961"/>
        <end position="994"/>
    </location>
</feature>